<gene>
    <name evidence="3" type="primary">CCDC87</name>
</gene>
<feature type="compositionally biased region" description="Basic residues" evidence="1">
    <location>
        <begin position="10"/>
        <end position="23"/>
    </location>
</feature>
<proteinExistence type="predicted"/>
<dbReference type="GeneID" id="103109662"/>
<name>A0A1S2ZG28_ERIEU</name>
<evidence type="ECO:0000256" key="1">
    <source>
        <dbReference type="SAM" id="MobiDB-lite"/>
    </source>
</evidence>
<keyword evidence="2" id="KW-1185">Reference proteome</keyword>
<dbReference type="CTD" id="55231"/>
<feature type="region of interest" description="Disordered" evidence="1">
    <location>
        <begin position="888"/>
        <end position="914"/>
    </location>
</feature>
<protein>
    <submittedName>
        <fullName evidence="3">Coiled-coil domain-containing protein 87</fullName>
    </submittedName>
</protein>
<dbReference type="PANTHER" id="PTHR16078:SF1">
    <property type="entry name" value="COILED-COIL DOMAIN-CONTAINING PROTEIN 87"/>
    <property type="match status" value="1"/>
</dbReference>
<dbReference type="Proteomes" id="UP001652624">
    <property type="component" value="Chromosome 17"/>
</dbReference>
<feature type="region of interest" description="Disordered" evidence="1">
    <location>
        <begin position="1"/>
        <end position="24"/>
    </location>
</feature>
<feature type="compositionally biased region" description="Low complexity" evidence="1">
    <location>
        <begin position="893"/>
        <end position="904"/>
    </location>
</feature>
<dbReference type="RefSeq" id="XP_007518835.2">
    <property type="nucleotide sequence ID" value="XM_007518773.2"/>
</dbReference>
<dbReference type="AlphaFoldDB" id="A0A1S2ZG28"/>
<dbReference type="eggNOG" id="ENOG502QQN1">
    <property type="taxonomic scope" value="Eukaryota"/>
</dbReference>
<dbReference type="GO" id="GO:0030154">
    <property type="term" value="P:cell differentiation"/>
    <property type="evidence" value="ECO:0007669"/>
    <property type="project" value="UniProtKB-KW"/>
</dbReference>
<dbReference type="GO" id="GO:0007338">
    <property type="term" value="P:single fertilization"/>
    <property type="evidence" value="ECO:0007669"/>
    <property type="project" value="UniProtKB-KW"/>
</dbReference>
<evidence type="ECO:0000313" key="2">
    <source>
        <dbReference type="Proteomes" id="UP001652624"/>
    </source>
</evidence>
<organism evidence="2 3">
    <name type="scientific">Erinaceus europaeus</name>
    <name type="common">Western European hedgehog</name>
    <dbReference type="NCBI Taxonomy" id="9365"/>
    <lineage>
        <taxon>Eukaryota</taxon>
        <taxon>Metazoa</taxon>
        <taxon>Chordata</taxon>
        <taxon>Craniata</taxon>
        <taxon>Vertebrata</taxon>
        <taxon>Euteleostomi</taxon>
        <taxon>Mammalia</taxon>
        <taxon>Eutheria</taxon>
        <taxon>Laurasiatheria</taxon>
        <taxon>Eulipotyphla</taxon>
        <taxon>Erinaceidae</taxon>
        <taxon>Erinaceinae</taxon>
        <taxon>Erinaceus</taxon>
    </lineage>
</organism>
<reference evidence="3" key="1">
    <citation type="submission" date="2025-08" db="UniProtKB">
        <authorList>
            <consortium name="RefSeq"/>
        </authorList>
    </citation>
    <scope>IDENTIFICATION</scope>
</reference>
<evidence type="ECO:0000313" key="3">
    <source>
        <dbReference type="RefSeq" id="XP_007518835.2"/>
    </source>
</evidence>
<dbReference type="OrthoDB" id="67750at2759"/>
<dbReference type="InParanoid" id="A0A1S2ZG28"/>
<dbReference type="InterPro" id="IPR037383">
    <property type="entry name" value="CCDC87"/>
</dbReference>
<sequence>MRAHASTAHPHVRAKGRGHGPRRRTLDYRPRVAWVTAWTPLRLQAGAASPKMEPSKNLAELQKFYHQMLRPLSLFPRQKPPPESPRRPSQDVPMLPPLPVWRLTAASLSRQVALQLEGIKLEMPVPPKARLCFTNVILDEIKCSWQEPPCQLSLSHVDNLRLRKRLQAHVLFTSELLFLHYLYLLVTMATPEAVFTESAMLTRLAASLARDCTRFLTSPEVSRSLLAELQAQLEVEQSRGSIQKLRIFGSSRDSKACEVPPPRRPIFGQVPSTGLSLNYLIQLSRPRDFLTEPEQDAMMELKSIPQLKKKRPLRWLSSVQKKKQSDTGALQVVSLPKEAAAPTGRCVPTSPAPGTPLHSQIHRGQSMPSLREGWKLADELGLPPLPPRPLSPLILVTESKPTLAGDVVAEDLKKTIKEMKIVWAHYSSLESGLPPLVGTLTYRPSAQEHVKELQRMLKDLEEEEHSERSRLQAPRPDPVQSQPVTVTVKLRDQGVVQAAAVQISERTFVDSFHVEGAGVLYNHLTGELDSKVIEKMDIERYMGNSIREIYTELMSRVSTKHFAFDQGPLVEPTANTDWSSLLFSASLGVENQYYAVNPKLVGLASRKTSLVQSTPDKIASFSSLHSVKHLEKRNNSSWFNWWKKTVTSSDYFKFLSKQQTDFLHVIFQMYQEEPVVETVPTEKEFLKIEQPPPLLNNEEPDFVPGEWNWSTVLEYGAEMKDEVPGESQKILDLQERLHRLWSMLEVPSKDRLDMAIKYSSNTRLGQLPSLVSSWELVLQPIQLREKLLARLEWFEWQASDPNRFYQKTKLGPTYLREESRIRNQLHQKLCLLEKSLVSLLRKIELFFGEPVTLQGRRYLDKMKRDKVEMLFWLQQRRRLCHLLRVQSPPPPKAALSKKASSKPLTIPGSTSANQ</sequence>
<feature type="region of interest" description="Disordered" evidence="1">
    <location>
        <begin position="341"/>
        <end position="362"/>
    </location>
</feature>
<dbReference type="GO" id="GO:0007283">
    <property type="term" value="P:spermatogenesis"/>
    <property type="evidence" value="ECO:0007669"/>
    <property type="project" value="UniProtKB-KW"/>
</dbReference>
<dbReference type="FunCoup" id="A0A1S2ZG28">
    <property type="interactions" value="43"/>
</dbReference>
<accession>A0A1S2ZG28</accession>
<dbReference type="Gene3D" id="1.20.58.1520">
    <property type="match status" value="1"/>
</dbReference>
<feature type="compositionally biased region" description="Basic and acidic residues" evidence="1">
    <location>
        <begin position="461"/>
        <end position="470"/>
    </location>
</feature>
<feature type="region of interest" description="Disordered" evidence="1">
    <location>
        <begin position="461"/>
        <end position="481"/>
    </location>
</feature>
<dbReference type="PANTHER" id="PTHR16078">
    <property type="entry name" value="COILED-COIL DOMAIN-CONTAINING PROTEIN 87"/>
    <property type="match status" value="1"/>
</dbReference>